<dbReference type="Proteomes" id="UP001303473">
    <property type="component" value="Unassembled WGS sequence"/>
</dbReference>
<gene>
    <name evidence="2" type="ORF">QBC46DRAFT_76969</name>
</gene>
<name>A0AAN6RZQ5_9PEZI</name>
<sequence>MVQFLPSFDESAYLQQKARDNRANDTGKGSGKESAKESTNKTGSKSRRRRLPIPIDKLETSSSGNDKMDIDNEYPLIDELLHDPLKPIDLTGVESISQLHTLGTDDYNQESVHEVNTDPHQKDPPHICASRDGKRPADDADMSDNSGRDDGQKPSTFRVDHGLGIPLQPTSHTQWPSRQSGDFQVPEAPINGAGNSSTTGEEVSSRTESTDLGSDGGCPGLLVGHHDIMMSGADDIYRDGCATRYAADVRETSGKDDGEQPAISNYHRFPSDPSEIALNASPRAASNETSTSLESGDPEADVSSAGTSPQHAAEPEPRKTSSRRGQAVNSHELAVSDRSVRSESPMRGGEALPDGDDIPPGEWEAVEIIGEEEVDGETHYMFVWAPSLGPKRYAKNAAKLIKKWEEKKARIARQGKSVSGSGIKKQRAASKGLAKMDKSGGAKKGRGRPRKLQTMDGAL</sequence>
<feature type="region of interest" description="Disordered" evidence="1">
    <location>
        <begin position="101"/>
        <end position="225"/>
    </location>
</feature>
<dbReference type="AlphaFoldDB" id="A0AAN6RZQ5"/>
<reference evidence="3" key="1">
    <citation type="journal article" date="2023" name="Mol. Phylogenet. Evol.">
        <title>Genome-scale phylogeny and comparative genomics of the fungal order Sordariales.</title>
        <authorList>
            <person name="Hensen N."/>
            <person name="Bonometti L."/>
            <person name="Westerberg I."/>
            <person name="Brannstrom I.O."/>
            <person name="Guillou S."/>
            <person name="Cros-Aarteil S."/>
            <person name="Calhoun S."/>
            <person name="Haridas S."/>
            <person name="Kuo A."/>
            <person name="Mondo S."/>
            <person name="Pangilinan J."/>
            <person name="Riley R."/>
            <person name="LaButti K."/>
            <person name="Andreopoulos B."/>
            <person name="Lipzen A."/>
            <person name="Chen C."/>
            <person name="Yan M."/>
            <person name="Daum C."/>
            <person name="Ng V."/>
            <person name="Clum A."/>
            <person name="Steindorff A."/>
            <person name="Ohm R.A."/>
            <person name="Martin F."/>
            <person name="Silar P."/>
            <person name="Natvig D.O."/>
            <person name="Lalanne C."/>
            <person name="Gautier V."/>
            <person name="Ament-Velasquez S.L."/>
            <person name="Kruys A."/>
            <person name="Hutchinson M.I."/>
            <person name="Powell A.J."/>
            <person name="Barry K."/>
            <person name="Miller A.N."/>
            <person name="Grigoriev I.V."/>
            <person name="Debuchy R."/>
            <person name="Gladieux P."/>
            <person name="Hiltunen Thoren M."/>
            <person name="Johannesson H."/>
        </authorList>
    </citation>
    <scope>NUCLEOTIDE SEQUENCE [LARGE SCALE GENOMIC DNA]</scope>
    <source>
        <strain evidence="3">CBS 340.73</strain>
    </source>
</reference>
<feature type="region of interest" description="Disordered" evidence="1">
    <location>
        <begin position="411"/>
        <end position="459"/>
    </location>
</feature>
<feature type="compositionally biased region" description="Basic and acidic residues" evidence="1">
    <location>
        <begin position="17"/>
        <end position="39"/>
    </location>
</feature>
<feature type="compositionally biased region" description="Polar residues" evidence="1">
    <location>
        <begin position="193"/>
        <end position="202"/>
    </location>
</feature>
<organism evidence="2 3">
    <name type="scientific">Diplogelasinospora grovesii</name>
    <dbReference type="NCBI Taxonomy" id="303347"/>
    <lineage>
        <taxon>Eukaryota</taxon>
        <taxon>Fungi</taxon>
        <taxon>Dikarya</taxon>
        <taxon>Ascomycota</taxon>
        <taxon>Pezizomycotina</taxon>
        <taxon>Sordariomycetes</taxon>
        <taxon>Sordariomycetidae</taxon>
        <taxon>Sordariales</taxon>
        <taxon>Diplogelasinosporaceae</taxon>
        <taxon>Diplogelasinospora</taxon>
    </lineage>
</organism>
<evidence type="ECO:0000313" key="3">
    <source>
        <dbReference type="Proteomes" id="UP001303473"/>
    </source>
</evidence>
<evidence type="ECO:0000256" key="1">
    <source>
        <dbReference type="SAM" id="MobiDB-lite"/>
    </source>
</evidence>
<comment type="caution">
    <text evidence="2">The sequence shown here is derived from an EMBL/GenBank/DDBJ whole genome shotgun (WGS) entry which is preliminary data.</text>
</comment>
<evidence type="ECO:0000313" key="2">
    <source>
        <dbReference type="EMBL" id="KAK3934446.1"/>
    </source>
</evidence>
<feature type="compositionally biased region" description="Polar residues" evidence="1">
    <location>
        <begin position="284"/>
        <end position="294"/>
    </location>
</feature>
<protein>
    <submittedName>
        <fullName evidence="2">Uncharacterized protein</fullName>
    </submittedName>
</protein>
<feature type="region of interest" description="Disordered" evidence="1">
    <location>
        <begin position="250"/>
        <end position="361"/>
    </location>
</feature>
<accession>A0AAN6RZQ5</accession>
<feature type="compositionally biased region" description="Polar residues" evidence="1">
    <location>
        <begin position="168"/>
        <end position="182"/>
    </location>
</feature>
<proteinExistence type="predicted"/>
<dbReference type="EMBL" id="MU853990">
    <property type="protein sequence ID" value="KAK3934446.1"/>
    <property type="molecule type" value="Genomic_DNA"/>
</dbReference>
<feature type="region of interest" description="Disordered" evidence="1">
    <location>
        <begin position="1"/>
        <end position="70"/>
    </location>
</feature>
<feature type="compositionally biased region" description="Basic residues" evidence="1">
    <location>
        <begin position="441"/>
        <end position="451"/>
    </location>
</feature>
<keyword evidence="3" id="KW-1185">Reference proteome</keyword>
<feature type="compositionally biased region" description="Basic and acidic residues" evidence="1">
    <location>
        <begin position="111"/>
        <end position="138"/>
    </location>
</feature>